<organism evidence="3 4">
    <name type="scientific">Streptomyces albiflavescens</name>
    <dbReference type="NCBI Taxonomy" id="1623582"/>
    <lineage>
        <taxon>Bacteria</taxon>
        <taxon>Bacillati</taxon>
        <taxon>Actinomycetota</taxon>
        <taxon>Actinomycetes</taxon>
        <taxon>Kitasatosporales</taxon>
        <taxon>Streptomycetaceae</taxon>
        <taxon>Streptomyces</taxon>
    </lineage>
</organism>
<dbReference type="AlphaFoldDB" id="A0A918D896"/>
<gene>
    <name evidence="3" type="ORF">GCM10011579_065550</name>
</gene>
<keyword evidence="4" id="KW-1185">Reference proteome</keyword>
<feature type="region of interest" description="Disordered" evidence="1">
    <location>
        <begin position="213"/>
        <end position="248"/>
    </location>
</feature>
<comment type="caution">
    <text evidence="3">The sequence shown here is derived from an EMBL/GenBank/DDBJ whole genome shotgun (WGS) entry which is preliminary data.</text>
</comment>
<evidence type="ECO:0000256" key="1">
    <source>
        <dbReference type="SAM" id="MobiDB-lite"/>
    </source>
</evidence>
<proteinExistence type="predicted"/>
<dbReference type="Proteomes" id="UP000600365">
    <property type="component" value="Unassembled WGS sequence"/>
</dbReference>
<accession>A0A918D896</accession>
<dbReference type="InterPro" id="IPR038721">
    <property type="entry name" value="IS701-like_DDE_dom"/>
</dbReference>
<feature type="domain" description="Transposase IS701-like DDE" evidence="2">
    <location>
        <begin position="37"/>
        <end position="134"/>
    </location>
</feature>
<dbReference type="EMBL" id="BMMM01000013">
    <property type="protein sequence ID" value="GGN80212.1"/>
    <property type="molecule type" value="Genomic_DNA"/>
</dbReference>
<evidence type="ECO:0000313" key="4">
    <source>
        <dbReference type="Proteomes" id="UP000600365"/>
    </source>
</evidence>
<reference evidence="3 4" key="1">
    <citation type="journal article" date="2014" name="Int. J. Syst. Evol. Microbiol.">
        <title>Complete genome sequence of Corynebacterium casei LMG S-19264T (=DSM 44701T), isolated from a smear-ripened cheese.</title>
        <authorList>
            <consortium name="US DOE Joint Genome Institute (JGI-PGF)"/>
            <person name="Walter F."/>
            <person name="Albersmeier A."/>
            <person name="Kalinowski J."/>
            <person name="Ruckert C."/>
        </authorList>
    </citation>
    <scope>NUCLEOTIDE SEQUENCE [LARGE SCALE GENOMIC DNA]</scope>
    <source>
        <strain evidence="3 4">CGMCC 4.7111</strain>
    </source>
</reference>
<evidence type="ECO:0000259" key="2">
    <source>
        <dbReference type="Pfam" id="PF13546"/>
    </source>
</evidence>
<evidence type="ECO:0000313" key="3">
    <source>
        <dbReference type="EMBL" id="GGN80212.1"/>
    </source>
</evidence>
<name>A0A918D896_9ACTN</name>
<sequence length="248" mass="27186">MCSDQGAPIETKAVRVSLLPDAGPGEAFAKASRFREDLFDCLTARGDELFELVDALLCADGPVRAPVDLTLVAEHRRGHGAMYDGLNNGNVDVPRLRQVLAGLPMPQAADGRLVLAVDVSNWLRPDAPTSGAMAWDRIHPRLTTRSALIDHTGELPIIEGTLIHLQVDRLPGGNDPLPLWLWSSATGLSREDVDVRWQAFLRRFDLEHTFNQAASGMDPSETPYPRGRRTLDRRSQGWPGGSRSPRSA</sequence>
<dbReference type="Pfam" id="PF13546">
    <property type="entry name" value="DDE_5"/>
    <property type="match status" value="1"/>
</dbReference>
<protein>
    <recommendedName>
        <fullName evidence="2">Transposase IS701-like DDE domain-containing protein</fullName>
    </recommendedName>
</protein>